<accession>A0ABT0HBK6</accession>
<feature type="domain" description="Outer membrane protein beta-barrel" evidence="1">
    <location>
        <begin position="22"/>
        <end position="195"/>
    </location>
</feature>
<dbReference type="EMBL" id="JALPQF010000015">
    <property type="protein sequence ID" value="MCK8481754.1"/>
    <property type="molecule type" value="Genomic_DNA"/>
</dbReference>
<reference evidence="2" key="1">
    <citation type="submission" date="2022-04" db="EMBL/GenBank/DDBJ databases">
        <authorList>
            <person name="Ren T."/>
        </authorList>
    </citation>
    <scope>NUCLEOTIDE SEQUENCE</scope>
    <source>
        <strain evidence="2">F63249</strain>
    </source>
</reference>
<dbReference type="Pfam" id="PF13568">
    <property type="entry name" value="OMP_b-brl_2"/>
    <property type="match status" value="1"/>
</dbReference>
<protein>
    <submittedName>
        <fullName evidence="2">PorT family protein</fullName>
    </submittedName>
</protein>
<keyword evidence="3" id="KW-1185">Reference proteome</keyword>
<gene>
    <name evidence="2" type="ORF">MUY34_14070</name>
</gene>
<sequence length="227" mass="25099">MQKKQFIILVALCIGFVTTTIAQHKRYAIKNGIGIIGGLTQYDIATDNFNTKSGTGFIGGMIATVDIPHKWYTVSYGLQFSQNNLEISGRPSVLATTQEQIEYKLMAVQVAFMLHVKLLSDNVTLDLGPQLQYNSELELEKDNQSNYIIQGYDSLLAEDISEISQFNANGVIGASAGIGNFKLRASYSYGFTNILNKLNDQNLTTTPASEKFEGHQNMLSFAIMITF</sequence>
<comment type="caution">
    <text evidence="2">The sequence shown here is derived from an EMBL/GenBank/DDBJ whole genome shotgun (WGS) entry which is preliminary data.</text>
</comment>
<dbReference type="InterPro" id="IPR025665">
    <property type="entry name" value="Beta-barrel_OMP_2"/>
</dbReference>
<evidence type="ECO:0000313" key="2">
    <source>
        <dbReference type="EMBL" id="MCK8481754.1"/>
    </source>
</evidence>
<evidence type="ECO:0000313" key="3">
    <source>
        <dbReference type="Proteomes" id="UP001203687"/>
    </source>
</evidence>
<evidence type="ECO:0000259" key="1">
    <source>
        <dbReference type="Pfam" id="PF13568"/>
    </source>
</evidence>
<dbReference type="RefSeq" id="WP_248413591.1">
    <property type="nucleotide sequence ID" value="NZ_JALPQF010000015.1"/>
</dbReference>
<name>A0ABT0HBK6_9FLAO</name>
<dbReference type="Proteomes" id="UP001203687">
    <property type="component" value="Unassembled WGS sequence"/>
</dbReference>
<organism evidence="2 3">
    <name type="scientific">Psychroserpens algicola</name>
    <dbReference type="NCBI Taxonomy" id="1719034"/>
    <lineage>
        <taxon>Bacteria</taxon>
        <taxon>Pseudomonadati</taxon>
        <taxon>Bacteroidota</taxon>
        <taxon>Flavobacteriia</taxon>
        <taxon>Flavobacteriales</taxon>
        <taxon>Flavobacteriaceae</taxon>
        <taxon>Psychroserpens</taxon>
    </lineage>
</organism>
<proteinExistence type="predicted"/>